<gene>
    <name evidence="2" type="ORF">BDZ90DRAFT_129613</name>
</gene>
<sequence>MRVPRLGTMERVEKVLRMGRMVSDTKGTQASPALVHPIQVRTLSQRLLHRMSRLGLGPNGRGGTRRLLIYPADPVAVYKALSSIARCSLPSPLRASSSLVPRMPTPPPQPQLRFDRSAISASLLSSPCPGRLPLLLRIDDAIPPSFPPLPAPSRYISLLHLRSSALLEARHAECTDAFLRAIAAGNKSQVQPDAPTPRAGGRVNAKEGEGDQAHCPFSSLVR</sequence>
<dbReference type="GeneID" id="37025190"/>
<dbReference type="AlphaFoldDB" id="A0A316UTW9"/>
<evidence type="ECO:0000313" key="2">
    <source>
        <dbReference type="EMBL" id="PWN28746.1"/>
    </source>
</evidence>
<organism evidence="2 3">
    <name type="scientific">Jaminaea rosea</name>
    <dbReference type="NCBI Taxonomy" id="1569628"/>
    <lineage>
        <taxon>Eukaryota</taxon>
        <taxon>Fungi</taxon>
        <taxon>Dikarya</taxon>
        <taxon>Basidiomycota</taxon>
        <taxon>Ustilaginomycotina</taxon>
        <taxon>Exobasidiomycetes</taxon>
        <taxon>Microstromatales</taxon>
        <taxon>Microstromatales incertae sedis</taxon>
        <taxon>Jaminaea</taxon>
    </lineage>
</organism>
<dbReference type="EMBL" id="KZ819664">
    <property type="protein sequence ID" value="PWN28746.1"/>
    <property type="molecule type" value="Genomic_DNA"/>
</dbReference>
<dbReference type="RefSeq" id="XP_025363358.1">
    <property type="nucleotide sequence ID" value="XM_025503367.1"/>
</dbReference>
<name>A0A316UTW9_9BASI</name>
<keyword evidence="3" id="KW-1185">Reference proteome</keyword>
<proteinExistence type="predicted"/>
<dbReference type="Proteomes" id="UP000245884">
    <property type="component" value="Unassembled WGS sequence"/>
</dbReference>
<evidence type="ECO:0000313" key="3">
    <source>
        <dbReference type="Proteomes" id="UP000245884"/>
    </source>
</evidence>
<feature type="region of interest" description="Disordered" evidence="1">
    <location>
        <begin position="187"/>
        <end position="222"/>
    </location>
</feature>
<evidence type="ECO:0000256" key="1">
    <source>
        <dbReference type="SAM" id="MobiDB-lite"/>
    </source>
</evidence>
<protein>
    <submittedName>
        <fullName evidence="2">Uncharacterized protein</fullName>
    </submittedName>
</protein>
<reference evidence="2 3" key="1">
    <citation type="journal article" date="2018" name="Mol. Biol. Evol.">
        <title>Broad Genomic Sampling Reveals a Smut Pathogenic Ancestry of the Fungal Clade Ustilaginomycotina.</title>
        <authorList>
            <person name="Kijpornyongpan T."/>
            <person name="Mondo S.J."/>
            <person name="Barry K."/>
            <person name="Sandor L."/>
            <person name="Lee J."/>
            <person name="Lipzen A."/>
            <person name="Pangilinan J."/>
            <person name="LaButti K."/>
            <person name="Hainaut M."/>
            <person name="Henrissat B."/>
            <person name="Grigoriev I.V."/>
            <person name="Spatafora J.W."/>
            <person name="Aime M.C."/>
        </authorList>
    </citation>
    <scope>NUCLEOTIDE SEQUENCE [LARGE SCALE GENOMIC DNA]</scope>
    <source>
        <strain evidence="2 3">MCA 5214</strain>
    </source>
</reference>
<accession>A0A316UTW9</accession>